<feature type="compositionally biased region" description="Gly residues" evidence="1">
    <location>
        <begin position="21"/>
        <end position="32"/>
    </location>
</feature>
<feature type="region of interest" description="Disordered" evidence="1">
    <location>
        <begin position="1"/>
        <end position="35"/>
    </location>
</feature>
<comment type="caution">
    <text evidence="2">The sequence shown here is derived from an EMBL/GenBank/DDBJ whole genome shotgun (WGS) entry which is preliminary data.</text>
</comment>
<proteinExistence type="predicted"/>
<evidence type="ECO:0000256" key="1">
    <source>
        <dbReference type="SAM" id="MobiDB-lite"/>
    </source>
</evidence>
<feature type="region of interest" description="Disordered" evidence="1">
    <location>
        <begin position="51"/>
        <end position="75"/>
    </location>
</feature>
<reference evidence="2 3" key="1">
    <citation type="submission" date="2019-06" db="EMBL/GenBank/DDBJ databases">
        <title>Whole genome shotgun sequence of Paenarthrobacter aurescens NBRC 12136.</title>
        <authorList>
            <person name="Hosoyama A."/>
            <person name="Uohara A."/>
            <person name="Ohji S."/>
            <person name="Ichikawa N."/>
        </authorList>
    </citation>
    <scope>NUCLEOTIDE SEQUENCE [LARGE SCALE GENOMIC DNA]</scope>
    <source>
        <strain evidence="2 3">NBRC 12136</strain>
    </source>
</reference>
<keyword evidence="3" id="KW-1185">Reference proteome</keyword>
<dbReference type="AlphaFoldDB" id="A0A4Y3NKW7"/>
<feature type="compositionally biased region" description="Gly residues" evidence="1">
    <location>
        <begin position="1"/>
        <end position="10"/>
    </location>
</feature>
<dbReference type="Proteomes" id="UP000317715">
    <property type="component" value="Unassembled WGS sequence"/>
</dbReference>
<organism evidence="2 3">
    <name type="scientific">Paenarthrobacter aurescens</name>
    <name type="common">Arthrobacter aurescens</name>
    <dbReference type="NCBI Taxonomy" id="43663"/>
    <lineage>
        <taxon>Bacteria</taxon>
        <taxon>Bacillati</taxon>
        <taxon>Actinomycetota</taxon>
        <taxon>Actinomycetes</taxon>
        <taxon>Micrococcales</taxon>
        <taxon>Micrococcaceae</taxon>
        <taxon>Paenarthrobacter</taxon>
    </lineage>
</organism>
<gene>
    <name evidence="2" type="ORF">AAU01_23760</name>
</gene>
<accession>A0A4Y3NKW7</accession>
<dbReference type="EMBL" id="BJMD01000013">
    <property type="protein sequence ID" value="GEB19621.1"/>
    <property type="molecule type" value="Genomic_DNA"/>
</dbReference>
<sequence>MGAAGEGGAAGTATDGVPEFVGGGTEGTGSGAAGTDVVGAVLAGGVRGAMETVGKEPGSEVPEGAGVQPATHKPKMRQAAVIVVTLCGPRPACMTAPRSCPSTCISNVRTGRPNTTCRYGDGSDKS</sequence>
<evidence type="ECO:0000313" key="3">
    <source>
        <dbReference type="Proteomes" id="UP000317715"/>
    </source>
</evidence>
<name>A0A4Y3NKW7_PAEAU</name>
<protein>
    <submittedName>
        <fullName evidence="2">Uncharacterized protein</fullName>
    </submittedName>
</protein>
<evidence type="ECO:0000313" key="2">
    <source>
        <dbReference type="EMBL" id="GEB19621.1"/>
    </source>
</evidence>